<sequence>MAKAKQEGKTTQKAMVQAALDDKGWKVGPQELQAFIKEQYDTELATNIISNYKSVIKRETGKGGAKTGARKSGGAQFSDLQAVQSLVNRLGADQVKKLVDVAEMFA</sequence>
<dbReference type="EMBL" id="JAGKQQ010000001">
    <property type="protein sequence ID" value="MBP3955697.1"/>
    <property type="molecule type" value="Genomic_DNA"/>
</dbReference>
<comment type="caution">
    <text evidence="1">The sequence shown here is derived from an EMBL/GenBank/DDBJ whole genome shotgun (WGS) entry which is preliminary data.</text>
</comment>
<reference evidence="1 2" key="1">
    <citation type="submission" date="2021-04" db="EMBL/GenBank/DDBJ databases">
        <authorList>
            <person name="Ivanova A."/>
        </authorList>
    </citation>
    <scope>NUCLEOTIDE SEQUENCE [LARGE SCALE GENOMIC DNA]</scope>
    <source>
        <strain evidence="1 2">G18</strain>
    </source>
</reference>
<evidence type="ECO:0000313" key="2">
    <source>
        <dbReference type="Proteomes" id="UP000676565"/>
    </source>
</evidence>
<dbReference type="Proteomes" id="UP000676565">
    <property type="component" value="Unassembled WGS sequence"/>
</dbReference>
<protein>
    <submittedName>
        <fullName evidence="1">Uncharacterized protein</fullName>
    </submittedName>
</protein>
<proteinExistence type="predicted"/>
<gene>
    <name evidence="1" type="ORF">J8F10_10430</name>
</gene>
<keyword evidence="2" id="KW-1185">Reference proteome</keyword>
<name>A0ABS5BPS7_9BACT</name>
<organism evidence="1 2">
    <name type="scientific">Gemmata palustris</name>
    <dbReference type="NCBI Taxonomy" id="2822762"/>
    <lineage>
        <taxon>Bacteria</taxon>
        <taxon>Pseudomonadati</taxon>
        <taxon>Planctomycetota</taxon>
        <taxon>Planctomycetia</taxon>
        <taxon>Gemmatales</taxon>
        <taxon>Gemmataceae</taxon>
        <taxon>Gemmata</taxon>
    </lineage>
</organism>
<accession>A0ABS5BPS7</accession>
<evidence type="ECO:0000313" key="1">
    <source>
        <dbReference type="EMBL" id="MBP3955697.1"/>
    </source>
</evidence>
<dbReference type="RefSeq" id="WP_210653762.1">
    <property type="nucleotide sequence ID" value="NZ_JAGKQQ010000001.1"/>
</dbReference>